<dbReference type="PROSITE" id="PS51257">
    <property type="entry name" value="PROKAR_LIPOPROTEIN"/>
    <property type="match status" value="1"/>
</dbReference>
<dbReference type="Gene3D" id="2.60.120.560">
    <property type="entry name" value="Exo-inulinase, domain 1"/>
    <property type="match status" value="1"/>
</dbReference>
<keyword evidence="1" id="KW-0732">Signal</keyword>
<evidence type="ECO:0000313" key="3">
    <source>
        <dbReference type="EMBL" id="REG94381.1"/>
    </source>
</evidence>
<dbReference type="RefSeq" id="WP_240510864.1">
    <property type="nucleotide sequence ID" value="NZ_MSSW01000012.1"/>
</dbReference>
<dbReference type="Pfam" id="PF06439">
    <property type="entry name" value="3keto-disac_hyd"/>
    <property type="match status" value="1"/>
</dbReference>
<feature type="chain" id="PRO_5017814369" evidence="1">
    <location>
        <begin position="22"/>
        <end position="256"/>
    </location>
</feature>
<evidence type="ECO:0000256" key="1">
    <source>
        <dbReference type="SAM" id="SignalP"/>
    </source>
</evidence>
<name>A0A3E0E832_9BACT</name>
<comment type="caution">
    <text evidence="3">The sequence shown here is derived from an EMBL/GenBank/DDBJ whole genome shotgun (WGS) entry which is preliminary data.</text>
</comment>
<dbReference type="InterPro" id="IPR010496">
    <property type="entry name" value="AL/BT2_dom"/>
</dbReference>
<dbReference type="EMBL" id="QUNF01000001">
    <property type="protein sequence ID" value="REG94381.1"/>
    <property type="molecule type" value="Genomic_DNA"/>
</dbReference>
<evidence type="ECO:0000313" key="4">
    <source>
        <dbReference type="Proteomes" id="UP000256405"/>
    </source>
</evidence>
<organism evidence="3 4">
    <name type="scientific">Algoriphagus antarcticus</name>
    <dbReference type="NCBI Taxonomy" id="238540"/>
    <lineage>
        <taxon>Bacteria</taxon>
        <taxon>Pseudomonadati</taxon>
        <taxon>Bacteroidota</taxon>
        <taxon>Cytophagia</taxon>
        <taxon>Cytophagales</taxon>
        <taxon>Cyclobacteriaceae</taxon>
        <taxon>Algoriphagus</taxon>
    </lineage>
</organism>
<dbReference type="Proteomes" id="UP000256405">
    <property type="component" value="Unassembled WGS sequence"/>
</dbReference>
<sequence>MKYFIKNCLFLIAIIMFHALVSCNSVKVPSSNEGYENIFDGKSLSGWEGDPTYWRVENGNLVGEVTPATILDRNSFIIWKNGITKDFEFKADYRISEDGNSGINYRSQIVDGVSYALVGYQCDIDGKNWFTGMNYEERKRTTLANPGKVVVLEDLPIEPSKLSDFIKNNQWLPSKDVGNTGDISVFKSQIKTNDWNSVHIIVKGNRLQHFINGNLMSDVTDKDQVNGSNEGLLGVQVHVGPPMKIEYRNMMIKHTN</sequence>
<dbReference type="GO" id="GO:0016787">
    <property type="term" value="F:hydrolase activity"/>
    <property type="evidence" value="ECO:0007669"/>
    <property type="project" value="InterPro"/>
</dbReference>
<keyword evidence="4" id="KW-1185">Reference proteome</keyword>
<protein>
    <submittedName>
        <fullName evidence="3">Uncharacterized protein DUF1080</fullName>
    </submittedName>
</protein>
<feature type="signal peptide" evidence="1">
    <location>
        <begin position="1"/>
        <end position="21"/>
    </location>
</feature>
<proteinExistence type="predicted"/>
<feature type="domain" description="3-keto-alpha-glucoside-1,2-lyase/3-keto-2-hydroxy-glucal hydratase" evidence="2">
    <location>
        <begin position="34"/>
        <end position="253"/>
    </location>
</feature>
<accession>A0A3E0E832</accession>
<gene>
    <name evidence="3" type="ORF">C8N25_101208</name>
</gene>
<reference evidence="3 4" key="1">
    <citation type="submission" date="2018-08" db="EMBL/GenBank/DDBJ databases">
        <title>Genomic Encyclopedia of Archaeal and Bacterial Type Strains, Phase II (KMG-II): from individual species to whole genera.</title>
        <authorList>
            <person name="Goeker M."/>
        </authorList>
    </citation>
    <scope>NUCLEOTIDE SEQUENCE [LARGE SCALE GENOMIC DNA]</scope>
    <source>
        <strain evidence="3 4">DSM 15986</strain>
    </source>
</reference>
<evidence type="ECO:0000259" key="2">
    <source>
        <dbReference type="Pfam" id="PF06439"/>
    </source>
</evidence>
<dbReference type="AlphaFoldDB" id="A0A3E0E832"/>